<dbReference type="GO" id="GO:0005737">
    <property type="term" value="C:cytoplasm"/>
    <property type="evidence" value="ECO:0007669"/>
    <property type="project" value="TreeGrafter"/>
</dbReference>
<feature type="region of interest" description="Disordered" evidence="1">
    <location>
        <begin position="1"/>
        <end position="27"/>
    </location>
</feature>
<organism evidence="2 3">
    <name type="scientific">Phomopsis amygdali</name>
    <name type="common">Fusicoccum amygdali</name>
    <dbReference type="NCBI Taxonomy" id="1214568"/>
    <lineage>
        <taxon>Eukaryota</taxon>
        <taxon>Fungi</taxon>
        <taxon>Dikarya</taxon>
        <taxon>Ascomycota</taxon>
        <taxon>Pezizomycotina</taxon>
        <taxon>Sordariomycetes</taxon>
        <taxon>Sordariomycetidae</taxon>
        <taxon>Diaporthales</taxon>
        <taxon>Diaporthaceae</taxon>
        <taxon>Diaporthe</taxon>
    </lineage>
</organism>
<comment type="caution">
    <text evidence="2">The sequence shown here is derived from an EMBL/GenBank/DDBJ whole genome shotgun (WGS) entry which is preliminary data.</text>
</comment>
<dbReference type="Proteomes" id="UP001265746">
    <property type="component" value="Unassembled WGS sequence"/>
</dbReference>
<dbReference type="Pfam" id="PF10346">
    <property type="entry name" value="Con-6"/>
    <property type="match status" value="2"/>
</dbReference>
<dbReference type="PANTHER" id="PTHR36576">
    <property type="entry name" value="UPF0654 PROTEIN C11D3.01C-RELATED"/>
    <property type="match status" value="1"/>
</dbReference>
<dbReference type="EMBL" id="JAUJFL010000004">
    <property type="protein sequence ID" value="KAK2604600.1"/>
    <property type="molecule type" value="Genomic_DNA"/>
</dbReference>
<dbReference type="AlphaFoldDB" id="A0AAD9W462"/>
<keyword evidence="3" id="KW-1185">Reference proteome</keyword>
<protein>
    <submittedName>
        <fullName evidence="2">Uncharacterized protein</fullName>
    </submittedName>
</protein>
<name>A0AAD9W462_PHOAM</name>
<dbReference type="PANTHER" id="PTHR36576:SF1">
    <property type="entry name" value="UPF0654 PROTEIN C11D3.01C-RELATED"/>
    <property type="match status" value="1"/>
</dbReference>
<reference evidence="2" key="1">
    <citation type="submission" date="2023-06" db="EMBL/GenBank/DDBJ databases">
        <authorList>
            <person name="Noh H."/>
        </authorList>
    </citation>
    <scope>NUCLEOTIDE SEQUENCE</scope>
    <source>
        <strain evidence="2">DUCC20226</strain>
    </source>
</reference>
<proteinExistence type="predicted"/>
<evidence type="ECO:0000313" key="2">
    <source>
        <dbReference type="EMBL" id="KAK2604600.1"/>
    </source>
</evidence>
<accession>A0AAD9W462</accession>
<sequence>MTTEAHVIAGHKANLHNPNTSDEAKDHSKEVLKENFNLVVDGNKTKDLDRVEAGLKGAMHNDNLSEEAQFAAAERLGELKK</sequence>
<evidence type="ECO:0000256" key="1">
    <source>
        <dbReference type="SAM" id="MobiDB-lite"/>
    </source>
</evidence>
<evidence type="ECO:0000313" key="3">
    <source>
        <dbReference type="Proteomes" id="UP001265746"/>
    </source>
</evidence>
<gene>
    <name evidence="2" type="ORF">N8I77_007513</name>
</gene>
<dbReference type="InterPro" id="IPR018824">
    <property type="entry name" value="Conidiation-specific_6"/>
</dbReference>
<dbReference type="InterPro" id="IPR052670">
    <property type="entry name" value="UPF0654_domain"/>
</dbReference>